<evidence type="ECO:0000256" key="1">
    <source>
        <dbReference type="SAM" id="SignalP"/>
    </source>
</evidence>
<keyword evidence="1" id="KW-0732">Signal</keyword>
<organism evidence="2 3">
    <name type="scientific">Noviherbaspirillum autotrophicum</name>
    <dbReference type="NCBI Taxonomy" id="709839"/>
    <lineage>
        <taxon>Bacteria</taxon>
        <taxon>Pseudomonadati</taxon>
        <taxon>Pseudomonadota</taxon>
        <taxon>Betaproteobacteria</taxon>
        <taxon>Burkholderiales</taxon>
        <taxon>Oxalobacteraceae</taxon>
        <taxon>Noviherbaspirillum</taxon>
    </lineage>
</organism>
<dbReference type="SUPFAM" id="SSF53822">
    <property type="entry name" value="Periplasmic binding protein-like I"/>
    <property type="match status" value="1"/>
</dbReference>
<evidence type="ECO:0000313" key="3">
    <source>
        <dbReference type="Proteomes" id="UP000031572"/>
    </source>
</evidence>
<dbReference type="PANTHER" id="PTHR35271:SF1">
    <property type="entry name" value="ABC TRANSPORTER, SUBSTRATE-BINDING LIPOPROTEIN"/>
    <property type="match status" value="1"/>
</dbReference>
<dbReference type="OrthoDB" id="9776955at2"/>
<feature type="signal peptide" evidence="1">
    <location>
        <begin position="1"/>
        <end position="21"/>
    </location>
</feature>
<evidence type="ECO:0000313" key="2">
    <source>
        <dbReference type="EMBL" id="KIF80005.1"/>
    </source>
</evidence>
<proteinExistence type="predicted"/>
<evidence type="ECO:0008006" key="4">
    <source>
        <dbReference type="Google" id="ProtNLM"/>
    </source>
</evidence>
<dbReference type="EMBL" id="JWJG01000028">
    <property type="protein sequence ID" value="KIF80005.1"/>
    <property type="molecule type" value="Genomic_DNA"/>
</dbReference>
<dbReference type="RefSeq" id="WP_040038916.1">
    <property type="nucleotide sequence ID" value="NZ_JWJG01000028.1"/>
</dbReference>
<dbReference type="Gene3D" id="3.40.50.2300">
    <property type="match status" value="2"/>
</dbReference>
<feature type="chain" id="PRO_5002145909" description="ABC transporter substrate-binding protein" evidence="1">
    <location>
        <begin position="22"/>
        <end position="358"/>
    </location>
</feature>
<dbReference type="PANTHER" id="PTHR35271">
    <property type="entry name" value="ABC TRANSPORTER, SUBSTRATE-BINDING LIPOPROTEIN-RELATED"/>
    <property type="match status" value="1"/>
</dbReference>
<reference evidence="2 3" key="1">
    <citation type="submission" date="2014-12" db="EMBL/GenBank/DDBJ databases">
        <title>Denitrispirillum autotrophicum gen. nov., sp. nov., Denitrifying, Facultatively Autotrophic Bacteria Isolated from Rice Paddy Soil.</title>
        <authorList>
            <person name="Ishii S."/>
            <person name="Ashida N."/>
            <person name="Ohno H."/>
            <person name="Otsuka S."/>
            <person name="Yokota A."/>
            <person name="Senoo K."/>
        </authorList>
    </citation>
    <scope>NUCLEOTIDE SEQUENCE [LARGE SCALE GENOMIC DNA]</scope>
    <source>
        <strain evidence="2 3">TSA66</strain>
    </source>
</reference>
<protein>
    <recommendedName>
        <fullName evidence="4">ABC transporter substrate-binding protein</fullName>
    </recommendedName>
</protein>
<name>A0A0C2BFJ6_9BURK</name>
<accession>A0A0C2BFJ6</accession>
<gene>
    <name evidence="2" type="ORF">TSA66_02960</name>
</gene>
<comment type="caution">
    <text evidence="2">The sequence shown here is derived from an EMBL/GenBank/DDBJ whole genome shotgun (WGS) entry which is preliminary data.</text>
</comment>
<dbReference type="InterPro" id="IPR028082">
    <property type="entry name" value="Peripla_BP_I"/>
</dbReference>
<dbReference type="Proteomes" id="UP000031572">
    <property type="component" value="Unassembled WGS sequence"/>
</dbReference>
<sequence length="358" mass="39572">MKRLLKFSPLVLLLCALSARALEALPTAWMDPPHTFRIEVLQVTDIEPYQQSLDGFLATLEENEIEQGKNLDIHRVKIDFDIEKGGFWDKVGVLFRVRQEALRIVNSKPDLVLTIGTPATKYARAILEDAHIPVVFTAVANPLDADCPSLSDGGPGVTGSTLYMDMAESLKIVREVFPAIQRIGMVHTDDENGVAHVAAAKAKAEEWKFAVSSRQVNKRDSIIPSLKELYDQGNGVQMFAVPLDTYYGLRRYEPTIDLSDFSSELRIPIISLAMVRVPGAVLYVGADFRAVGSLAGTQAVKILKRRTKPDVLPVLRQAKPTVLLDPARAHALDLLLPSSVVDRKLPVKDGFWQVRLGD</sequence>
<keyword evidence="3" id="KW-1185">Reference proteome</keyword>
<dbReference type="STRING" id="709839.TSA66_02960"/>
<dbReference type="InterPro" id="IPR007487">
    <property type="entry name" value="ABC_transpt-TYRBP-like"/>
</dbReference>
<dbReference type="AlphaFoldDB" id="A0A0C2BFJ6"/>
<dbReference type="Pfam" id="PF04392">
    <property type="entry name" value="ABC_sub_bind"/>
    <property type="match status" value="1"/>
</dbReference>